<comment type="caution">
    <text evidence="12">The sequence shown here is derived from an EMBL/GenBank/DDBJ whole genome shotgun (WGS) entry which is preliminary data.</text>
</comment>
<dbReference type="Gene3D" id="3.40.50.720">
    <property type="entry name" value="NAD(P)-binding Rossmann-like Domain"/>
    <property type="match status" value="1"/>
</dbReference>
<sequence length="236" mass="26030">MAFISPILITGAAQRLGLAVAIDLHKQGHEVIVTYRSEKPGLDVLDNLGVTLIHADFDEPDGCEKLCRRIQSDYDALRAVIHNASAWEPESSELSPSLIDRMMNIHVKVPYHINLALAPQLIAHKGKCDIIHFTDYVAQTGSKKHIAYAASKAALENMTLSFAQQFAPEISVNNIAPALLMFNEDDSEEYKEKALKKSLLGFCPGANEAVKAVNYLLDTHYMTGQTLHLNGGRHLK</sequence>
<evidence type="ECO:0000313" key="13">
    <source>
        <dbReference type="Proteomes" id="UP001652504"/>
    </source>
</evidence>
<dbReference type="NCBIfam" id="NF005066">
    <property type="entry name" value="PRK06483.1"/>
    <property type="match status" value="1"/>
</dbReference>
<reference evidence="12 13" key="1">
    <citation type="submission" date="2022-10" db="EMBL/GenBank/DDBJ databases">
        <title>Aestuariibacter sp. AA17 isolated from Montipora capitata coral fragment.</title>
        <authorList>
            <person name="Emsley S.A."/>
            <person name="Pfannmuller K.M."/>
            <person name="Loughran R.M."/>
            <person name="Shlafstein M."/>
            <person name="Papke E."/>
            <person name="Saw J.H."/>
            <person name="Ushijima B."/>
            <person name="Videau P."/>
        </authorList>
    </citation>
    <scope>NUCLEOTIDE SEQUENCE [LARGE SCALE GENOMIC DNA]</scope>
    <source>
        <strain evidence="12 13">AA17</strain>
    </source>
</reference>
<dbReference type="Proteomes" id="UP001652504">
    <property type="component" value="Unassembled WGS sequence"/>
</dbReference>
<evidence type="ECO:0000256" key="4">
    <source>
        <dbReference type="ARBA" id="ARBA00023002"/>
    </source>
</evidence>
<gene>
    <name evidence="12" type="primary">folM</name>
    <name evidence="12" type="ORF">OE749_16525</name>
</gene>
<keyword evidence="3" id="KW-0521">NADP</keyword>
<dbReference type="GO" id="GO:0016491">
    <property type="term" value="F:oxidoreductase activity"/>
    <property type="evidence" value="ECO:0007669"/>
    <property type="project" value="UniProtKB-KW"/>
</dbReference>
<evidence type="ECO:0000256" key="8">
    <source>
        <dbReference type="ARBA" id="ARBA00039631"/>
    </source>
</evidence>
<proteinExistence type="inferred from homology"/>
<evidence type="ECO:0000256" key="6">
    <source>
        <dbReference type="ARBA" id="ARBA00038212"/>
    </source>
</evidence>
<dbReference type="InterPro" id="IPR002347">
    <property type="entry name" value="SDR_fam"/>
</dbReference>
<keyword evidence="2" id="KW-0554">One-carbon metabolism</keyword>
<protein>
    <recommendedName>
        <fullName evidence="8">Dihydromonapterin reductase</fullName>
        <ecNumber evidence="1">1.5.1.3</ecNumber>
        <ecNumber evidence="7">1.5.1.50</ecNumber>
    </recommendedName>
    <alternativeName>
        <fullName evidence="9">Dihydrofolate reductase</fullName>
    </alternativeName>
</protein>
<dbReference type="RefSeq" id="WP_263713591.1">
    <property type="nucleotide sequence ID" value="NZ_JAOWKX010000010.1"/>
</dbReference>
<dbReference type="EMBL" id="JAOWKX010000010">
    <property type="protein sequence ID" value="MCV2886301.1"/>
    <property type="molecule type" value="Genomic_DNA"/>
</dbReference>
<accession>A0ABT3ACA0</accession>
<evidence type="ECO:0000256" key="3">
    <source>
        <dbReference type="ARBA" id="ARBA00022857"/>
    </source>
</evidence>
<keyword evidence="4 12" id="KW-0560">Oxidoreductase</keyword>
<comment type="catalytic activity">
    <reaction evidence="10">
        <text>(6S)-5,6,7,8-tetrahydrofolate + NADP(+) = 7,8-dihydrofolate + NADPH + H(+)</text>
        <dbReference type="Rhea" id="RHEA:15009"/>
        <dbReference type="ChEBI" id="CHEBI:15378"/>
        <dbReference type="ChEBI" id="CHEBI:57451"/>
        <dbReference type="ChEBI" id="CHEBI:57453"/>
        <dbReference type="ChEBI" id="CHEBI:57783"/>
        <dbReference type="ChEBI" id="CHEBI:58349"/>
        <dbReference type="EC" id="1.5.1.3"/>
    </reaction>
</comment>
<dbReference type="PANTHER" id="PTHR43639">
    <property type="entry name" value="OXIDOREDUCTASE, SHORT-CHAIN DEHYDROGENASE/REDUCTASE FAMILY (AFU_ORTHOLOGUE AFUA_5G02870)"/>
    <property type="match status" value="1"/>
</dbReference>
<dbReference type="EC" id="1.5.1.50" evidence="7"/>
<evidence type="ECO:0000256" key="9">
    <source>
        <dbReference type="ARBA" id="ARBA00042299"/>
    </source>
</evidence>
<comment type="similarity">
    <text evidence="6">Belongs to the short-chain dehydrogenases/reductases (SDR) family. FolM subfamily.</text>
</comment>
<dbReference type="PROSITE" id="PS00061">
    <property type="entry name" value="ADH_SHORT"/>
    <property type="match status" value="1"/>
</dbReference>
<dbReference type="InterPro" id="IPR036291">
    <property type="entry name" value="NAD(P)-bd_dom_sf"/>
</dbReference>
<evidence type="ECO:0000256" key="1">
    <source>
        <dbReference type="ARBA" id="ARBA00012856"/>
    </source>
</evidence>
<evidence type="ECO:0000256" key="10">
    <source>
        <dbReference type="ARBA" id="ARBA00048873"/>
    </source>
</evidence>
<dbReference type="EC" id="1.5.1.3" evidence="1"/>
<evidence type="ECO:0000256" key="5">
    <source>
        <dbReference type="ARBA" id="ARBA00037508"/>
    </source>
</evidence>
<dbReference type="Pfam" id="PF00106">
    <property type="entry name" value="adh_short"/>
    <property type="match status" value="1"/>
</dbReference>
<comment type="catalytic activity">
    <reaction evidence="11">
        <text>7,8-dihydromonapterin + NADPH + H(+) = 5,6,7,8-tetrahydromonapterin + NADP(+)</text>
        <dbReference type="Rhea" id="RHEA:34847"/>
        <dbReference type="ChEBI" id="CHEBI:15378"/>
        <dbReference type="ChEBI" id="CHEBI:57783"/>
        <dbReference type="ChEBI" id="CHEBI:58349"/>
        <dbReference type="ChEBI" id="CHEBI:71175"/>
        <dbReference type="ChEBI" id="CHEBI:71177"/>
        <dbReference type="EC" id="1.5.1.50"/>
    </reaction>
</comment>
<evidence type="ECO:0000256" key="11">
    <source>
        <dbReference type="ARBA" id="ARBA00049376"/>
    </source>
</evidence>
<comment type="function">
    <text evidence="5">Catalyzes the reduction of dihydromonapterin to tetrahydromonapterin. Also has lower activity with dihydrofolate.</text>
</comment>
<dbReference type="PRINTS" id="PR00081">
    <property type="entry name" value="GDHRDH"/>
</dbReference>
<keyword evidence="13" id="KW-1185">Reference proteome</keyword>
<dbReference type="InterPro" id="IPR020904">
    <property type="entry name" value="Sc_DH/Rdtase_CS"/>
</dbReference>
<evidence type="ECO:0000313" key="12">
    <source>
        <dbReference type="EMBL" id="MCV2886301.1"/>
    </source>
</evidence>
<evidence type="ECO:0000256" key="2">
    <source>
        <dbReference type="ARBA" id="ARBA00022563"/>
    </source>
</evidence>
<name>A0ABT3ACA0_9ALTE</name>
<dbReference type="SUPFAM" id="SSF51735">
    <property type="entry name" value="NAD(P)-binding Rossmann-fold domains"/>
    <property type="match status" value="1"/>
</dbReference>
<dbReference type="PANTHER" id="PTHR43639:SF6">
    <property type="entry name" value="DIHYDROMONAPTERIN REDUCTASE"/>
    <property type="match status" value="1"/>
</dbReference>
<evidence type="ECO:0000256" key="7">
    <source>
        <dbReference type="ARBA" id="ARBA00039145"/>
    </source>
</evidence>
<organism evidence="12 13">
    <name type="scientific">Fluctibacter corallii</name>
    <dbReference type="NCBI Taxonomy" id="2984329"/>
    <lineage>
        <taxon>Bacteria</taxon>
        <taxon>Pseudomonadati</taxon>
        <taxon>Pseudomonadota</taxon>
        <taxon>Gammaproteobacteria</taxon>
        <taxon>Alteromonadales</taxon>
        <taxon>Alteromonadaceae</taxon>
        <taxon>Fluctibacter</taxon>
    </lineage>
</organism>